<keyword evidence="4" id="KW-1185">Reference proteome</keyword>
<keyword evidence="2" id="KW-0812">Transmembrane</keyword>
<reference evidence="3 4" key="1">
    <citation type="submission" date="2019-02" db="EMBL/GenBank/DDBJ databases">
        <title>Apibacter muscae sp. nov.: a novel member of the house fly microbiota.</title>
        <authorList>
            <person name="Park R."/>
        </authorList>
    </citation>
    <scope>NUCLEOTIDE SEQUENCE [LARGE SCALE GENOMIC DNA]</scope>
    <source>
        <strain evidence="3 4">AL1</strain>
    </source>
</reference>
<evidence type="ECO:0000313" key="4">
    <source>
        <dbReference type="Proteomes" id="UP000319499"/>
    </source>
</evidence>
<dbReference type="RefSeq" id="WP_146291746.1">
    <property type="nucleotide sequence ID" value="NZ_SELH01000013.1"/>
</dbReference>
<gene>
    <name evidence="3" type="ORF">ETU09_02800</name>
</gene>
<proteinExistence type="predicted"/>
<keyword evidence="2" id="KW-1133">Transmembrane helix</keyword>
<feature type="transmembrane region" description="Helical" evidence="2">
    <location>
        <begin position="87"/>
        <end position="110"/>
    </location>
</feature>
<feature type="compositionally biased region" description="Polar residues" evidence="1">
    <location>
        <begin position="338"/>
        <end position="347"/>
    </location>
</feature>
<evidence type="ECO:0000256" key="2">
    <source>
        <dbReference type="SAM" id="Phobius"/>
    </source>
</evidence>
<organism evidence="3 4">
    <name type="scientific">Apibacter muscae</name>
    <dbReference type="NCBI Taxonomy" id="2509004"/>
    <lineage>
        <taxon>Bacteria</taxon>
        <taxon>Pseudomonadati</taxon>
        <taxon>Bacteroidota</taxon>
        <taxon>Flavobacteriia</taxon>
        <taxon>Flavobacteriales</taxon>
        <taxon>Weeksellaceae</taxon>
        <taxon>Apibacter</taxon>
    </lineage>
</organism>
<evidence type="ECO:0008006" key="5">
    <source>
        <dbReference type="Google" id="ProtNLM"/>
    </source>
</evidence>
<comment type="caution">
    <text evidence="3">The sequence shown here is derived from an EMBL/GenBank/DDBJ whole genome shotgun (WGS) entry which is preliminary data.</text>
</comment>
<evidence type="ECO:0000256" key="1">
    <source>
        <dbReference type="SAM" id="MobiDB-lite"/>
    </source>
</evidence>
<feature type="transmembrane region" description="Helical" evidence="2">
    <location>
        <begin position="57"/>
        <end position="81"/>
    </location>
</feature>
<dbReference type="Proteomes" id="UP000319499">
    <property type="component" value="Unassembled WGS sequence"/>
</dbReference>
<protein>
    <recommendedName>
        <fullName evidence="5">DUF4280 domain-containing protein</fullName>
    </recommendedName>
</protein>
<dbReference type="EMBL" id="SELH01000013">
    <property type="protein sequence ID" value="TWP29927.1"/>
    <property type="molecule type" value="Genomic_DNA"/>
</dbReference>
<keyword evidence="2" id="KW-0472">Membrane</keyword>
<accession>A0A563DIG1</accession>
<dbReference type="AlphaFoldDB" id="A0A563DIG1"/>
<feature type="compositionally biased region" description="Basic and acidic residues" evidence="1">
    <location>
        <begin position="314"/>
        <end position="332"/>
    </location>
</feature>
<evidence type="ECO:0000313" key="3">
    <source>
        <dbReference type="EMBL" id="TWP29927.1"/>
    </source>
</evidence>
<feature type="region of interest" description="Disordered" evidence="1">
    <location>
        <begin position="314"/>
        <end position="364"/>
    </location>
</feature>
<dbReference type="OrthoDB" id="1249547at2"/>
<name>A0A563DIG1_9FLAO</name>
<sequence>MGNKIITEKDFWVCTEGNVPAQLQGTRLGTKKKSGDVYITMEDTSTCSFIDFGCKKYMLLMAIVAAVAVVALAVVGVLTVATGGAALIALGAIAGAVGAAVGGVIGGLLCGQKMGGARVWSNEKKNFISQGVPTITGGSTMTCKAGGIISFAPQIKSWSQAISLGVANYVGGIFEGMLAGAVIGMTGGALSGGWTAFAGTGIRGVGQAALNFAKSMPKNFYVNALESVSKVGLTLRGAMGAQGVAQQYGETGELGWETAKAGGKGVFGMEIGLYDSVGNIYSGKATWQDIGGIALAFAPVGKGKRELEENLKNKEAETKNKEKSKNEEENIKKGTVQEGETINNDSFDSFEVGDTSPQKVRDVESSIRNEPVEYGQFFDMDGNPLSDLIKGESGKITGLDKYFGQVDDGIFTHNHPKNGFFSEADLNYAKDANLGEIRAVTSNGTYSAKKPPNGWPNNPEKSYINTRNMMRENSKAIDYYKKGDLDNFQKLHDEILINNLKEEGYIFNKFNNEK</sequence>